<accession>A0A428MHD6</accession>
<evidence type="ECO:0000313" key="2">
    <source>
        <dbReference type="EMBL" id="RSL16334.1"/>
    </source>
</evidence>
<evidence type="ECO:0000313" key="3">
    <source>
        <dbReference type="Proteomes" id="UP000269669"/>
    </source>
</evidence>
<reference evidence="2 3" key="1">
    <citation type="submission" date="2018-12" db="EMBL/GenBank/DDBJ databases">
        <title>Sequencing of bacterial isolates from soil warming experiment in Harvard Forest, Massachusetts, USA.</title>
        <authorList>
            <person name="Deangelis K."/>
        </authorList>
    </citation>
    <scope>NUCLEOTIDE SEQUENCE [LARGE SCALE GENOMIC DNA]</scope>
    <source>
        <strain evidence="2 3">EB153</strain>
    </source>
</reference>
<comment type="caution">
    <text evidence="2">The sequence shown here is derived from an EMBL/GenBank/DDBJ whole genome shotgun (WGS) entry which is preliminary data.</text>
</comment>
<dbReference type="EMBL" id="RSDW01000001">
    <property type="protein sequence ID" value="RSL16334.1"/>
    <property type="molecule type" value="Genomic_DNA"/>
</dbReference>
<proteinExistence type="predicted"/>
<protein>
    <submittedName>
        <fullName evidence="2">Uncharacterized protein</fullName>
    </submittedName>
</protein>
<gene>
    <name evidence="2" type="ORF">EDE15_1846</name>
</gene>
<dbReference type="AlphaFoldDB" id="A0A428MHD6"/>
<organism evidence="2 3">
    <name type="scientific">Edaphobacter aggregans</name>
    <dbReference type="NCBI Taxonomy" id="570835"/>
    <lineage>
        <taxon>Bacteria</taxon>
        <taxon>Pseudomonadati</taxon>
        <taxon>Acidobacteriota</taxon>
        <taxon>Terriglobia</taxon>
        <taxon>Terriglobales</taxon>
        <taxon>Acidobacteriaceae</taxon>
        <taxon>Edaphobacter</taxon>
    </lineage>
</organism>
<keyword evidence="1" id="KW-0812">Transmembrane</keyword>
<keyword evidence="3" id="KW-1185">Reference proteome</keyword>
<evidence type="ECO:0000256" key="1">
    <source>
        <dbReference type="SAM" id="Phobius"/>
    </source>
</evidence>
<sequence>MRNTAWLWFAGCIAWAVDGIVSLHFHSLQHAQLAFMVSLVFLAAGFFYRKQKR</sequence>
<name>A0A428MHD6_9BACT</name>
<keyword evidence="1" id="KW-1133">Transmembrane helix</keyword>
<dbReference type="Proteomes" id="UP000269669">
    <property type="component" value="Unassembled WGS sequence"/>
</dbReference>
<dbReference type="RefSeq" id="WP_185827072.1">
    <property type="nucleotide sequence ID" value="NZ_RSDW01000001.1"/>
</dbReference>
<keyword evidence="1" id="KW-0472">Membrane</keyword>
<feature type="transmembrane region" description="Helical" evidence="1">
    <location>
        <begin position="29"/>
        <end position="48"/>
    </location>
</feature>